<dbReference type="EMBL" id="GBEZ01001968">
    <property type="protein sequence ID" value="JAC83050.1"/>
    <property type="molecule type" value="Transcribed_RNA"/>
</dbReference>
<dbReference type="AlphaFoldDB" id="A0A061SJH5"/>
<organism evidence="2">
    <name type="scientific">Tetraselmis sp. GSL018</name>
    <dbReference type="NCBI Taxonomy" id="582737"/>
    <lineage>
        <taxon>Eukaryota</taxon>
        <taxon>Viridiplantae</taxon>
        <taxon>Chlorophyta</taxon>
        <taxon>core chlorophytes</taxon>
        <taxon>Chlorodendrophyceae</taxon>
        <taxon>Chlorodendrales</taxon>
        <taxon>Chlorodendraceae</taxon>
        <taxon>Tetraselmis</taxon>
    </lineage>
</organism>
<evidence type="ECO:0000313" key="2">
    <source>
        <dbReference type="EMBL" id="JAC83050.1"/>
    </source>
</evidence>
<sequence>MGEGEGGCHVCSRGRAPAAEPDPVGRLIPS</sequence>
<reference evidence="2" key="1">
    <citation type="submission" date="2014-05" db="EMBL/GenBank/DDBJ databases">
        <title>The transcriptome of the halophilic microalga Tetraselmis sp. GSL018 isolated from the Great Salt Lake, Utah.</title>
        <authorList>
            <person name="Jinkerson R.E."/>
            <person name="D'Adamo S."/>
            <person name="Posewitz M.C."/>
        </authorList>
    </citation>
    <scope>NUCLEOTIDE SEQUENCE</scope>
    <source>
        <strain evidence="2">GSL018</strain>
    </source>
</reference>
<proteinExistence type="predicted"/>
<name>A0A061SJH5_9CHLO</name>
<protein>
    <submittedName>
        <fullName evidence="2">Uncharacterized protein</fullName>
    </submittedName>
</protein>
<evidence type="ECO:0000256" key="1">
    <source>
        <dbReference type="SAM" id="MobiDB-lite"/>
    </source>
</evidence>
<accession>A0A061SJH5</accession>
<gene>
    <name evidence="2" type="ORF">TSPGSL018_4278</name>
</gene>
<feature type="region of interest" description="Disordered" evidence="1">
    <location>
        <begin position="1"/>
        <end position="30"/>
    </location>
</feature>